<evidence type="ECO:0000256" key="1">
    <source>
        <dbReference type="ARBA" id="ARBA00004193"/>
    </source>
</evidence>
<evidence type="ECO:0000313" key="10">
    <source>
        <dbReference type="Proteomes" id="UP000830729"/>
    </source>
</evidence>
<keyword evidence="4" id="KW-0732">Signal</keyword>
<dbReference type="GeneID" id="72186210"/>
<keyword evidence="3" id="KW-1003">Cell membrane</keyword>
<evidence type="ECO:0000256" key="7">
    <source>
        <dbReference type="SAM" id="MobiDB-lite"/>
    </source>
</evidence>
<evidence type="ECO:0000256" key="6">
    <source>
        <dbReference type="ARBA" id="ARBA00023288"/>
    </source>
</evidence>
<dbReference type="PANTHER" id="PTHR34296:SF2">
    <property type="entry name" value="ABC TRANSPORTER GUANOSINE-BINDING PROTEIN NUPN"/>
    <property type="match status" value="1"/>
</dbReference>
<evidence type="ECO:0000256" key="4">
    <source>
        <dbReference type="ARBA" id="ARBA00022729"/>
    </source>
</evidence>
<feature type="region of interest" description="Disordered" evidence="7">
    <location>
        <begin position="71"/>
        <end position="91"/>
    </location>
</feature>
<dbReference type="Gene3D" id="3.40.50.2300">
    <property type="match status" value="2"/>
</dbReference>
<dbReference type="KEGG" id="halx:M0R89_13385"/>
<evidence type="ECO:0000313" key="9">
    <source>
        <dbReference type="EMBL" id="UPV73530.1"/>
    </source>
</evidence>
<dbReference type="AlphaFoldDB" id="A0A8U0HRE5"/>
<sequence length="366" mass="38615">MVKIDEGRRRMLKVGGAGLLGTGLAGCIGGSGGGSGSDTTNVGMVYATGGLGDNSFNDMAHKGVTKAEKEFSVKSKDTEPSSPSDVSALQKKLARSSNPDYELICCIGFVQRSKLQKNAEQFSDQKFMVVDATVEKDNVASYRFKEHQGSFQVGNLAGLLTSRDFETTATAEGKEVTASTNGDLKVGFVGGKEVPLIKKFEAGFKAGVKHANSDVEVSSVYAGTWSDPGKGQSIANSMYENGADIVYHAAGGTGNGIFKAAQSKGRYAIGVDSDQSKSLPKYSNVILASMVKYVNEAVYKSIERTINGNFDGGSVRRLGLEKNGVAAVYGNKIGSKIPDSVKSELESSRKKIVNGDITVPTKPENV</sequence>
<comment type="subcellular location">
    <subcellularLocation>
        <location evidence="1">Cell membrane</location>
        <topology evidence="1">Lipid-anchor</topology>
    </subcellularLocation>
</comment>
<proteinExistence type="inferred from homology"/>
<dbReference type="InterPro" id="IPR050957">
    <property type="entry name" value="BMP_lipoprotein"/>
</dbReference>
<name>A0A8U0HRE5_9EURY</name>
<keyword evidence="6" id="KW-0449">Lipoprotein</keyword>
<keyword evidence="5" id="KW-0472">Membrane</keyword>
<dbReference type="InterPro" id="IPR003760">
    <property type="entry name" value="PnrA-like"/>
</dbReference>
<dbReference type="PROSITE" id="PS51257">
    <property type="entry name" value="PROKAR_LIPOPROTEIN"/>
    <property type="match status" value="1"/>
</dbReference>
<accession>A0A8U0HRE5</accession>
<dbReference type="CDD" id="cd06354">
    <property type="entry name" value="PBP1_PrnA-like"/>
    <property type="match status" value="1"/>
</dbReference>
<dbReference type="SUPFAM" id="SSF53822">
    <property type="entry name" value="Periplasmic binding protein-like I"/>
    <property type="match status" value="1"/>
</dbReference>
<reference evidence="9 10" key="1">
    <citation type="submission" date="2022-04" db="EMBL/GenBank/DDBJ databases">
        <title>Diverse halophilic archaea isolated from saline environments.</title>
        <authorList>
            <person name="Cui H.-L."/>
        </authorList>
    </citation>
    <scope>NUCLEOTIDE SEQUENCE [LARGE SCALE GENOMIC DNA]</scope>
    <source>
        <strain evidence="9 10">XZYJT49</strain>
    </source>
</reference>
<gene>
    <name evidence="9" type="ORF">M0R89_13385</name>
</gene>
<dbReference type="Pfam" id="PF02608">
    <property type="entry name" value="Bmp"/>
    <property type="match status" value="1"/>
</dbReference>
<keyword evidence="10" id="KW-1185">Reference proteome</keyword>
<protein>
    <submittedName>
        <fullName evidence="9">BMP family protein</fullName>
    </submittedName>
</protein>
<dbReference type="GO" id="GO:0005886">
    <property type="term" value="C:plasma membrane"/>
    <property type="evidence" value="ECO:0007669"/>
    <property type="project" value="UniProtKB-SubCell"/>
</dbReference>
<dbReference type="Proteomes" id="UP000830729">
    <property type="component" value="Chromosome"/>
</dbReference>
<evidence type="ECO:0000256" key="2">
    <source>
        <dbReference type="ARBA" id="ARBA00008610"/>
    </source>
</evidence>
<comment type="similarity">
    <text evidence="2">Belongs to the BMP lipoprotein family.</text>
</comment>
<evidence type="ECO:0000256" key="5">
    <source>
        <dbReference type="ARBA" id="ARBA00023136"/>
    </source>
</evidence>
<feature type="domain" description="ABC transporter substrate-binding protein PnrA-like" evidence="8">
    <location>
        <begin position="42"/>
        <end position="361"/>
    </location>
</feature>
<dbReference type="InterPro" id="IPR028082">
    <property type="entry name" value="Peripla_BP_I"/>
</dbReference>
<dbReference type="EMBL" id="CP096659">
    <property type="protein sequence ID" value="UPV73530.1"/>
    <property type="molecule type" value="Genomic_DNA"/>
</dbReference>
<dbReference type="RefSeq" id="WP_248649583.1">
    <property type="nucleotide sequence ID" value="NZ_CP096659.1"/>
</dbReference>
<organism evidence="9 10">
    <name type="scientific">Halorussus limi</name>
    <dbReference type="NCBI Taxonomy" id="2938695"/>
    <lineage>
        <taxon>Archaea</taxon>
        <taxon>Methanobacteriati</taxon>
        <taxon>Methanobacteriota</taxon>
        <taxon>Stenosarchaea group</taxon>
        <taxon>Halobacteria</taxon>
        <taxon>Halobacteriales</taxon>
        <taxon>Haladaptataceae</taxon>
        <taxon>Halorussus</taxon>
    </lineage>
</organism>
<evidence type="ECO:0000256" key="3">
    <source>
        <dbReference type="ARBA" id="ARBA00022475"/>
    </source>
</evidence>
<evidence type="ECO:0000259" key="8">
    <source>
        <dbReference type="Pfam" id="PF02608"/>
    </source>
</evidence>
<dbReference type="PANTHER" id="PTHR34296">
    <property type="entry name" value="TRANSCRIPTIONAL ACTIVATOR PROTEIN MED"/>
    <property type="match status" value="1"/>
</dbReference>